<comment type="catalytic activity">
    <reaction evidence="10">
        <text>a primary alcohol + NAD(+) = an aldehyde + NADH + H(+)</text>
        <dbReference type="Rhea" id="RHEA:10736"/>
        <dbReference type="ChEBI" id="CHEBI:15378"/>
        <dbReference type="ChEBI" id="CHEBI:15734"/>
        <dbReference type="ChEBI" id="CHEBI:17478"/>
        <dbReference type="ChEBI" id="CHEBI:57540"/>
        <dbReference type="ChEBI" id="CHEBI:57945"/>
        <dbReference type="EC" id="1.1.1.1"/>
    </reaction>
</comment>
<dbReference type="InterPro" id="IPR004864">
    <property type="entry name" value="LEA_2"/>
</dbReference>
<dbReference type="PANTHER" id="PTHR43880:SF5">
    <property type="entry name" value="ALCOHOL DEHYDROGENASE-LIKE 6"/>
    <property type="match status" value="1"/>
</dbReference>
<dbReference type="InterPro" id="IPR002328">
    <property type="entry name" value="ADH_Zn_CS"/>
</dbReference>
<evidence type="ECO:0000256" key="8">
    <source>
        <dbReference type="ARBA" id="ARBA00023027"/>
    </source>
</evidence>
<dbReference type="FunFam" id="3.90.180.10:FF:000007">
    <property type="entry name" value="Alcohol dehydrogenase 6"/>
    <property type="match status" value="1"/>
</dbReference>
<evidence type="ECO:0000256" key="12">
    <source>
        <dbReference type="SAM" id="MobiDB-lite"/>
    </source>
</evidence>
<evidence type="ECO:0000259" key="15">
    <source>
        <dbReference type="Pfam" id="PF08240"/>
    </source>
</evidence>
<evidence type="ECO:0000256" key="3">
    <source>
        <dbReference type="ARBA" id="ARBA00011738"/>
    </source>
</evidence>
<dbReference type="SUPFAM" id="SSF53335">
    <property type="entry name" value="S-adenosyl-L-methionine-dependent methyltransferases"/>
    <property type="match status" value="1"/>
</dbReference>
<dbReference type="PROSITE" id="PS00059">
    <property type="entry name" value="ADH_ZINC"/>
    <property type="match status" value="1"/>
</dbReference>
<dbReference type="InterPro" id="IPR013149">
    <property type="entry name" value="ADH-like_C"/>
</dbReference>
<evidence type="ECO:0000256" key="2">
    <source>
        <dbReference type="ARBA" id="ARBA00010902"/>
    </source>
</evidence>
<evidence type="ECO:0000313" key="16">
    <source>
        <dbReference type="EMBL" id="BBH04255.1"/>
    </source>
</evidence>
<sequence>MATEEIVLEEEEEEEEEEKERMVTLGSYKGMVRLLRVKAEQEEEEEEEEELDSFAATAASEEIMLLWGMQQPTLSKPNAFVSQSSLQLKLDVCGHSLAIFQSPSSLSTPGVTGAVMWDSGVILGKFLEHASDSELLLLQGKKVVELGSGCGLVGCIAALLGGQVVLTDLPDRLRLLRKNIEVNLRHEDMRGSAKVMEFIWGDDPDLELTEPPPDVVLGSDVIYSEGAVLDLLSTLRQLCGGETTIFLAGELRNDAVLEYFLECAMKDFVIGRLDQRQWHPDYCSSRKKNKVEWSVRKTSFAQQMQMSLPCVKQPDVITCKAAVAWGAGKPLVIEEVNVNPPQAMEIRIKVVCTSLCRSDITAWESQAIFPRIFGHEATGIVESVGQGVTEFTEGDHVLTVFIGECGKCRQCTSGKSNICEVLGLERRGVMHCDQRTRFSINGEPIYHYCAVSSFSEYTVVHSGCAVKISSVVPLEKVCLLSCGVAAGLGAAWNVADISNGSSVVIFGLGTVGLSVAQGAKLRGASQIIGVDTNPEKGENAKAFGITAFINLHDSKDPIQQVIKNLTGGGADYSFECIGMGLTVTLGVPKVKPEVTAHYGIFLTGRTLKGSLFGGWKPKSHLPSLVDMYTKKEIQVDEYITHNLPFEDVNKAFNLMREGKCLRCVIHMAKFLKDKKKVYNVYLTREMGDHQRVHPAGDVEAPPTTVSVPLAVPQPQGHRHSSSVTTTTTEKEKFDKDQKEEIDQQEHHPLQIQARSSLPITANNPNKKIGIHYEQGGRLSVWYTNMKLCQGTLPKFYQGHQNKTLLNVALTGQTQYGNTLMNALQQQQQTGRIPLDLKVDAPVAIQLGTLKLR</sequence>
<dbReference type="InterPro" id="IPR011032">
    <property type="entry name" value="GroES-like_sf"/>
</dbReference>
<dbReference type="PANTHER" id="PTHR43880">
    <property type="entry name" value="ALCOHOL DEHYDROGENASE"/>
    <property type="match status" value="1"/>
</dbReference>
<gene>
    <name evidence="16" type="ORF">Prudu_015337</name>
</gene>
<dbReference type="Pfam" id="PF08240">
    <property type="entry name" value="ADH_N"/>
    <property type="match status" value="1"/>
</dbReference>
<dbReference type="InterPro" id="IPR019410">
    <property type="entry name" value="Methyltransf_16"/>
</dbReference>
<feature type="compositionally biased region" description="Basic and acidic residues" evidence="12">
    <location>
        <begin position="728"/>
        <end position="746"/>
    </location>
</feature>
<dbReference type="EC" id="1.1.1.1" evidence="4"/>
<keyword evidence="5 11" id="KW-0479">Metal-binding</keyword>
<proteinExistence type="inferred from homology"/>
<evidence type="ECO:0000256" key="4">
    <source>
        <dbReference type="ARBA" id="ARBA00013190"/>
    </source>
</evidence>
<comment type="subunit">
    <text evidence="3">Homodimer.</text>
</comment>
<dbReference type="AlphaFoldDB" id="A0A4Y1RJI8"/>
<evidence type="ECO:0000256" key="7">
    <source>
        <dbReference type="ARBA" id="ARBA00023002"/>
    </source>
</evidence>
<dbReference type="Gene3D" id="3.90.180.10">
    <property type="entry name" value="Medium-chain alcohol dehydrogenases, catalytic domain"/>
    <property type="match status" value="1"/>
</dbReference>
<evidence type="ECO:0000259" key="14">
    <source>
        <dbReference type="Pfam" id="PF03168"/>
    </source>
</evidence>
<evidence type="ECO:0000256" key="5">
    <source>
        <dbReference type="ARBA" id="ARBA00022723"/>
    </source>
</evidence>
<feature type="domain" description="Alcohol dehydrogenase-like N-terminal" evidence="15">
    <location>
        <begin position="344"/>
        <end position="468"/>
    </location>
</feature>
<dbReference type="InterPro" id="IPR029063">
    <property type="entry name" value="SAM-dependent_MTases_sf"/>
</dbReference>
<dbReference type="GO" id="GO:0008270">
    <property type="term" value="F:zinc ion binding"/>
    <property type="evidence" value="ECO:0007669"/>
    <property type="project" value="InterPro"/>
</dbReference>
<name>A0A4Y1RJI8_PRUDU</name>
<keyword evidence="7" id="KW-0560">Oxidoreductase</keyword>
<dbReference type="FunFam" id="3.40.50.720:FF:000003">
    <property type="entry name" value="S-(hydroxymethyl)glutathione dehydrogenase"/>
    <property type="match status" value="1"/>
</dbReference>
<dbReference type="InterPro" id="IPR013154">
    <property type="entry name" value="ADH-like_N"/>
</dbReference>
<dbReference type="Gene3D" id="3.40.50.720">
    <property type="entry name" value="NAD(P)-binding Rossmann-like Domain"/>
    <property type="match status" value="1"/>
</dbReference>
<evidence type="ECO:0000256" key="11">
    <source>
        <dbReference type="RuleBase" id="RU361277"/>
    </source>
</evidence>
<keyword evidence="6 11" id="KW-0862">Zinc</keyword>
<dbReference type="SUPFAM" id="SSF51735">
    <property type="entry name" value="NAD(P)-binding Rossmann-fold domains"/>
    <property type="match status" value="1"/>
</dbReference>
<comment type="catalytic activity">
    <reaction evidence="9">
        <text>a secondary alcohol + NAD(+) = a ketone + NADH + H(+)</text>
        <dbReference type="Rhea" id="RHEA:10740"/>
        <dbReference type="ChEBI" id="CHEBI:15378"/>
        <dbReference type="ChEBI" id="CHEBI:17087"/>
        <dbReference type="ChEBI" id="CHEBI:35681"/>
        <dbReference type="ChEBI" id="CHEBI:57540"/>
        <dbReference type="ChEBI" id="CHEBI:57945"/>
        <dbReference type="EC" id="1.1.1.1"/>
    </reaction>
</comment>
<keyword evidence="8" id="KW-0520">NAD</keyword>
<protein>
    <recommendedName>
        <fullName evidence="4">alcohol dehydrogenase</fullName>
        <ecNumber evidence="4">1.1.1.1</ecNumber>
    </recommendedName>
</protein>
<comment type="cofactor">
    <cofactor evidence="1 11">
        <name>Zn(2+)</name>
        <dbReference type="ChEBI" id="CHEBI:29105"/>
    </cofactor>
</comment>
<dbReference type="SUPFAM" id="SSF50129">
    <property type="entry name" value="GroES-like"/>
    <property type="match status" value="2"/>
</dbReference>
<evidence type="ECO:0000256" key="6">
    <source>
        <dbReference type="ARBA" id="ARBA00022833"/>
    </source>
</evidence>
<dbReference type="GO" id="GO:0004022">
    <property type="term" value="F:alcohol dehydrogenase (NAD+) activity"/>
    <property type="evidence" value="ECO:0007669"/>
    <property type="project" value="UniProtKB-EC"/>
</dbReference>
<feature type="region of interest" description="Disordered" evidence="12">
    <location>
        <begin position="1"/>
        <end position="22"/>
    </location>
</feature>
<feature type="region of interest" description="Disordered" evidence="12">
    <location>
        <begin position="710"/>
        <end position="746"/>
    </location>
</feature>
<dbReference type="Gene3D" id="3.40.50.150">
    <property type="entry name" value="Vaccinia Virus protein VP39"/>
    <property type="match status" value="1"/>
</dbReference>
<evidence type="ECO:0000256" key="1">
    <source>
        <dbReference type="ARBA" id="ARBA00001947"/>
    </source>
</evidence>
<feature type="compositionally biased region" description="Acidic residues" evidence="12">
    <location>
        <begin position="1"/>
        <end position="18"/>
    </location>
</feature>
<dbReference type="Pfam" id="PF03168">
    <property type="entry name" value="LEA_2"/>
    <property type="match status" value="1"/>
</dbReference>
<feature type="non-terminal residue" evidence="16">
    <location>
        <position position="852"/>
    </location>
</feature>
<dbReference type="CDD" id="cd02440">
    <property type="entry name" value="AdoMet_MTases"/>
    <property type="match status" value="1"/>
</dbReference>
<organism evidence="16">
    <name type="scientific">Prunus dulcis</name>
    <name type="common">Almond</name>
    <name type="synonym">Amygdalus dulcis</name>
    <dbReference type="NCBI Taxonomy" id="3755"/>
    <lineage>
        <taxon>Eukaryota</taxon>
        <taxon>Viridiplantae</taxon>
        <taxon>Streptophyta</taxon>
        <taxon>Embryophyta</taxon>
        <taxon>Tracheophyta</taxon>
        <taxon>Spermatophyta</taxon>
        <taxon>Magnoliopsida</taxon>
        <taxon>eudicotyledons</taxon>
        <taxon>Gunneridae</taxon>
        <taxon>Pentapetalae</taxon>
        <taxon>rosids</taxon>
        <taxon>fabids</taxon>
        <taxon>Rosales</taxon>
        <taxon>Rosaceae</taxon>
        <taxon>Amygdaloideae</taxon>
        <taxon>Amygdaleae</taxon>
        <taxon>Prunus</taxon>
    </lineage>
</organism>
<dbReference type="EMBL" id="AP019301">
    <property type="protein sequence ID" value="BBH04255.1"/>
    <property type="molecule type" value="Genomic_DNA"/>
</dbReference>
<evidence type="ECO:0000256" key="10">
    <source>
        <dbReference type="ARBA" id="ARBA00049243"/>
    </source>
</evidence>
<dbReference type="GO" id="GO:0046294">
    <property type="term" value="P:formaldehyde catabolic process"/>
    <property type="evidence" value="ECO:0007669"/>
    <property type="project" value="TreeGrafter"/>
</dbReference>
<reference evidence="16" key="1">
    <citation type="journal article" date="2019" name="Science">
        <title>Mutation of a bHLH transcription factor allowed almond domestication.</title>
        <authorList>
            <person name="Sanchez-Perez R."/>
            <person name="Pavan S."/>
            <person name="Mazzeo R."/>
            <person name="Moldovan C."/>
            <person name="Aiese Cigliano R."/>
            <person name="Del Cueto J."/>
            <person name="Ricciardi F."/>
            <person name="Lotti C."/>
            <person name="Ricciardi L."/>
            <person name="Dicenta F."/>
            <person name="Lopez-Marques R.L."/>
            <person name="Lindberg Moller B."/>
        </authorList>
    </citation>
    <scope>NUCLEOTIDE SEQUENCE</scope>
</reference>
<evidence type="ECO:0000256" key="9">
    <source>
        <dbReference type="ARBA" id="ARBA00049164"/>
    </source>
</evidence>
<comment type="similarity">
    <text evidence="2">Belongs to the zinc-containing alcohol dehydrogenase family. Class-III subfamily.</text>
</comment>
<dbReference type="GO" id="GO:0005829">
    <property type="term" value="C:cytosol"/>
    <property type="evidence" value="ECO:0007669"/>
    <property type="project" value="TreeGrafter"/>
</dbReference>
<feature type="domain" description="Alcohol dehydrogenase-like C-terminal" evidence="13">
    <location>
        <begin position="511"/>
        <end position="587"/>
    </location>
</feature>
<feature type="domain" description="Late embryogenesis abundant protein LEA-2 subgroup" evidence="14">
    <location>
        <begin position="760"/>
        <end position="842"/>
    </location>
</feature>
<dbReference type="Pfam" id="PF10294">
    <property type="entry name" value="Methyltransf_16"/>
    <property type="match status" value="1"/>
</dbReference>
<accession>A0A4Y1RJI8</accession>
<dbReference type="GO" id="GO:0051903">
    <property type="term" value="F:S-(hydroxymethyl)glutathione dehydrogenase [NAD(P)+] activity"/>
    <property type="evidence" value="ECO:0007669"/>
    <property type="project" value="TreeGrafter"/>
</dbReference>
<evidence type="ECO:0000259" key="13">
    <source>
        <dbReference type="Pfam" id="PF00107"/>
    </source>
</evidence>
<dbReference type="InterPro" id="IPR036291">
    <property type="entry name" value="NAD(P)-bd_dom_sf"/>
</dbReference>
<dbReference type="Pfam" id="PF00107">
    <property type="entry name" value="ADH_zinc_N"/>
    <property type="match status" value="1"/>
</dbReference>